<evidence type="ECO:0000313" key="3">
    <source>
        <dbReference type="Proteomes" id="UP001500212"/>
    </source>
</evidence>
<dbReference type="SUPFAM" id="SSF51182">
    <property type="entry name" value="RmlC-like cupins"/>
    <property type="match status" value="1"/>
</dbReference>
<dbReference type="PANTHER" id="PTHR40112">
    <property type="entry name" value="H2HPP ISOMERASE"/>
    <property type="match status" value="1"/>
</dbReference>
<dbReference type="PANTHER" id="PTHR40112:SF1">
    <property type="entry name" value="H2HPP ISOMERASE"/>
    <property type="match status" value="1"/>
</dbReference>
<organism evidence="2 3">
    <name type="scientific">Actinoallomurus liliacearum</name>
    <dbReference type="NCBI Taxonomy" id="1080073"/>
    <lineage>
        <taxon>Bacteria</taxon>
        <taxon>Bacillati</taxon>
        <taxon>Actinomycetota</taxon>
        <taxon>Actinomycetes</taxon>
        <taxon>Streptosporangiales</taxon>
        <taxon>Thermomonosporaceae</taxon>
        <taxon>Actinoallomurus</taxon>
    </lineage>
</organism>
<dbReference type="RefSeq" id="WP_345347582.1">
    <property type="nucleotide sequence ID" value="NZ_BAABHJ010000002.1"/>
</dbReference>
<dbReference type="Pfam" id="PF07883">
    <property type="entry name" value="Cupin_2"/>
    <property type="match status" value="1"/>
</dbReference>
<keyword evidence="3" id="KW-1185">Reference proteome</keyword>
<dbReference type="InterPro" id="IPR011051">
    <property type="entry name" value="RmlC_Cupin_sf"/>
</dbReference>
<name>A0ABP8T9U9_9ACTN</name>
<proteinExistence type="predicted"/>
<gene>
    <name evidence="2" type="ORF">GCM10023195_05260</name>
</gene>
<dbReference type="InterPro" id="IPR052535">
    <property type="entry name" value="Bacilysin_H2HPP_isomerase"/>
</dbReference>
<evidence type="ECO:0000259" key="1">
    <source>
        <dbReference type="Pfam" id="PF07883"/>
    </source>
</evidence>
<evidence type="ECO:0000313" key="2">
    <source>
        <dbReference type="EMBL" id="GAA4601895.1"/>
    </source>
</evidence>
<dbReference type="CDD" id="cd02238">
    <property type="entry name" value="cupin_KdgF"/>
    <property type="match status" value="1"/>
</dbReference>
<reference evidence="3" key="1">
    <citation type="journal article" date="2019" name="Int. J. Syst. Evol. Microbiol.">
        <title>The Global Catalogue of Microorganisms (GCM) 10K type strain sequencing project: providing services to taxonomists for standard genome sequencing and annotation.</title>
        <authorList>
            <consortium name="The Broad Institute Genomics Platform"/>
            <consortium name="The Broad Institute Genome Sequencing Center for Infectious Disease"/>
            <person name="Wu L."/>
            <person name="Ma J."/>
        </authorList>
    </citation>
    <scope>NUCLEOTIDE SEQUENCE [LARGE SCALE GENOMIC DNA]</scope>
    <source>
        <strain evidence="3">JCM 17938</strain>
    </source>
</reference>
<protein>
    <recommendedName>
        <fullName evidence="1">Cupin type-2 domain-containing protein</fullName>
    </recommendedName>
</protein>
<sequence>MSERSERITSALKDLGSIPPLPIWPGVVARVVQGARITLSVVELPPGGVVPEHRHENEQIGICVTGSLTFRVGDEKRDIGPGGTWRILADVPHEVETGPDGAVVIEVFSPVRDDWNAIEPAPEASPRWPAEA</sequence>
<accession>A0ABP8T9U9</accession>
<feature type="domain" description="Cupin type-2" evidence="1">
    <location>
        <begin position="41"/>
        <end position="104"/>
    </location>
</feature>
<dbReference type="EMBL" id="BAABHJ010000002">
    <property type="protein sequence ID" value="GAA4601895.1"/>
    <property type="molecule type" value="Genomic_DNA"/>
</dbReference>
<dbReference type="InterPro" id="IPR014710">
    <property type="entry name" value="RmlC-like_jellyroll"/>
</dbReference>
<dbReference type="Proteomes" id="UP001500212">
    <property type="component" value="Unassembled WGS sequence"/>
</dbReference>
<dbReference type="Gene3D" id="2.60.120.10">
    <property type="entry name" value="Jelly Rolls"/>
    <property type="match status" value="1"/>
</dbReference>
<dbReference type="InterPro" id="IPR013096">
    <property type="entry name" value="Cupin_2"/>
</dbReference>
<comment type="caution">
    <text evidence="2">The sequence shown here is derived from an EMBL/GenBank/DDBJ whole genome shotgun (WGS) entry which is preliminary data.</text>
</comment>